<dbReference type="SMART" id="SM00342">
    <property type="entry name" value="HTH_ARAC"/>
    <property type="match status" value="1"/>
</dbReference>
<keyword evidence="4" id="KW-0804">Transcription</keyword>
<organism evidence="9 10">
    <name type="scientific">Anaerobacterium chartisolvens</name>
    <dbReference type="NCBI Taxonomy" id="1297424"/>
    <lineage>
        <taxon>Bacteria</taxon>
        <taxon>Bacillati</taxon>
        <taxon>Bacillota</taxon>
        <taxon>Clostridia</taxon>
        <taxon>Eubacteriales</taxon>
        <taxon>Oscillospiraceae</taxon>
        <taxon>Anaerobacterium</taxon>
    </lineage>
</organism>
<dbReference type="Pfam" id="PF00072">
    <property type="entry name" value="Response_reg"/>
    <property type="match status" value="1"/>
</dbReference>
<keyword evidence="3" id="KW-0238">DNA-binding</keyword>
<dbReference type="PANTHER" id="PTHR43280:SF2">
    <property type="entry name" value="HTH-TYPE TRANSCRIPTIONAL REGULATOR EXSA"/>
    <property type="match status" value="1"/>
</dbReference>
<evidence type="ECO:0000256" key="5">
    <source>
        <dbReference type="ARBA" id="ARBA00024867"/>
    </source>
</evidence>
<protein>
    <recommendedName>
        <fullName evidence="1">Stage 0 sporulation protein A homolog</fullName>
    </recommendedName>
</protein>
<dbReference type="SUPFAM" id="SSF52172">
    <property type="entry name" value="CheY-like"/>
    <property type="match status" value="1"/>
</dbReference>
<evidence type="ECO:0000259" key="8">
    <source>
        <dbReference type="PROSITE" id="PS50110"/>
    </source>
</evidence>
<keyword evidence="6" id="KW-0597">Phosphoprotein</keyword>
<evidence type="ECO:0000256" key="2">
    <source>
        <dbReference type="ARBA" id="ARBA00023015"/>
    </source>
</evidence>
<feature type="domain" description="HTH araC/xylS-type" evidence="7">
    <location>
        <begin position="265"/>
        <end position="363"/>
    </location>
</feature>
<dbReference type="AlphaFoldDB" id="A0A369AWR4"/>
<keyword evidence="2" id="KW-0805">Transcription regulation</keyword>
<accession>A0A369AWR4</accession>
<dbReference type="SUPFAM" id="SSF46689">
    <property type="entry name" value="Homeodomain-like"/>
    <property type="match status" value="1"/>
</dbReference>
<evidence type="ECO:0000313" key="9">
    <source>
        <dbReference type="EMBL" id="RCX13535.1"/>
    </source>
</evidence>
<dbReference type="InterPro" id="IPR001789">
    <property type="entry name" value="Sig_transdc_resp-reg_receiver"/>
</dbReference>
<dbReference type="InterPro" id="IPR011006">
    <property type="entry name" value="CheY-like_superfamily"/>
</dbReference>
<dbReference type="CDD" id="cd17536">
    <property type="entry name" value="REC_YesN-like"/>
    <property type="match status" value="1"/>
</dbReference>
<dbReference type="InterPro" id="IPR009057">
    <property type="entry name" value="Homeodomain-like_sf"/>
</dbReference>
<dbReference type="InterPro" id="IPR018060">
    <property type="entry name" value="HTH_AraC"/>
</dbReference>
<evidence type="ECO:0000256" key="4">
    <source>
        <dbReference type="ARBA" id="ARBA00023163"/>
    </source>
</evidence>
<dbReference type="OrthoDB" id="324626at2"/>
<evidence type="ECO:0000313" key="10">
    <source>
        <dbReference type="Proteomes" id="UP000253034"/>
    </source>
</evidence>
<feature type="modified residue" description="4-aspartylphosphate" evidence="6">
    <location>
        <position position="60"/>
    </location>
</feature>
<dbReference type="Gene3D" id="1.10.10.60">
    <property type="entry name" value="Homeodomain-like"/>
    <property type="match status" value="2"/>
</dbReference>
<gene>
    <name evidence="9" type="ORF">DFR58_11775</name>
</gene>
<proteinExistence type="predicted"/>
<evidence type="ECO:0000256" key="6">
    <source>
        <dbReference type="PROSITE-ProRule" id="PRU00169"/>
    </source>
</evidence>
<dbReference type="SMART" id="SM00448">
    <property type="entry name" value="REC"/>
    <property type="match status" value="1"/>
</dbReference>
<name>A0A369AWR4_9FIRM</name>
<comment type="function">
    <text evidence="5">May play the central regulatory role in sporulation. It may be an element of the effector pathway responsible for the activation of sporulation genes in response to nutritional stress. Spo0A may act in concert with spo0H (a sigma factor) to control the expression of some genes that are critical to the sporulation process.</text>
</comment>
<dbReference type="Pfam" id="PF12833">
    <property type="entry name" value="HTH_18"/>
    <property type="match status" value="1"/>
</dbReference>
<dbReference type="GO" id="GO:0043565">
    <property type="term" value="F:sequence-specific DNA binding"/>
    <property type="evidence" value="ECO:0007669"/>
    <property type="project" value="InterPro"/>
</dbReference>
<dbReference type="EMBL" id="QPJT01000017">
    <property type="protein sequence ID" value="RCX13535.1"/>
    <property type="molecule type" value="Genomic_DNA"/>
</dbReference>
<evidence type="ECO:0000259" key="7">
    <source>
        <dbReference type="PROSITE" id="PS01124"/>
    </source>
</evidence>
<reference evidence="9 10" key="1">
    <citation type="submission" date="2018-07" db="EMBL/GenBank/DDBJ databases">
        <title>Genomic Encyclopedia of Type Strains, Phase IV (KMG-IV): sequencing the most valuable type-strain genomes for metagenomic binning, comparative biology and taxonomic classification.</title>
        <authorList>
            <person name="Goeker M."/>
        </authorList>
    </citation>
    <scope>NUCLEOTIDE SEQUENCE [LARGE SCALE GENOMIC DNA]</scope>
    <source>
        <strain evidence="9 10">DSM 27016</strain>
    </source>
</reference>
<evidence type="ECO:0000256" key="3">
    <source>
        <dbReference type="ARBA" id="ARBA00023125"/>
    </source>
</evidence>
<dbReference type="PROSITE" id="PS01124">
    <property type="entry name" value="HTH_ARAC_FAMILY_2"/>
    <property type="match status" value="1"/>
</dbReference>
<dbReference type="GO" id="GO:0000160">
    <property type="term" value="P:phosphorelay signal transduction system"/>
    <property type="evidence" value="ECO:0007669"/>
    <property type="project" value="InterPro"/>
</dbReference>
<sequence>MYRVLIIDDDRAVRYMLKRFKNWEGFGFYIAGEAADGKEGLKRLGEGADAGEEYDLIITDIKMPGMDGIEFMNEVRSLYPDLCVIFLSTHSDFSYAKQGIRMGVFDYMTKPVEQEALCEVLDRAAKHLDDKKQQRIKSEEDKRLLEENLEVFYPKRHEERLVEKLAHGDHTCVEDVREVFKELSAVLKGDYVKMERILGTLFTRISDAIYGPHSWLGTVEKIQSNDAHAASRTPEQMENDFVRRIQGLLDVVRKYELYQSDSIVKKTCEYVLSHVEEDISLEKISQEVHLRSDYVGKLFKKKTGYNFNSYVTKIKMEHAKYLIEAGDYKNYEISEKLGYSSPDYFCRLFKAYAGCTPIEFRRNSYGTPQGVFRTRGFSGFA</sequence>
<dbReference type="Proteomes" id="UP000253034">
    <property type="component" value="Unassembled WGS sequence"/>
</dbReference>
<dbReference type="GO" id="GO:0003700">
    <property type="term" value="F:DNA-binding transcription factor activity"/>
    <property type="evidence" value="ECO:0007669"/>
    <property type="project" value="InterPro"/>
</dbReference>
<feature type="domain" description="Response regulatory" evidence="8">
    <location>
        <begin position="3"/>
        <end position="125"/>
    </location>
</feature>
<comment type="caution">
    <text evidence="9">The sequence shown here is derived from an EMBL/GenBank/DDBJ whole genome shotgun (WGS) entry which is preliminary data.</text>
</comment>
<keyword evidence="10" id="KW-1185">Reference proteome</keyword>
<dbReference type="PROSITE" id="PS50110">
    <property type="entry name" value="RESPONSE_REGULATORY"/>
    <property type="match status" value="1"/>
</dbReference>
<dbReference type="RefSeq" id="WP_114298589.1">
    <property type="nucleotide sequence ID" value="NZ_QPJT01000017.1"/>
</dbReference>
<dbReference type="PANTHER" id="PTHR43280">
    <property type="entry name" value="ARAC-FAMILY TRANSCRIPTIONAL REGULATOR"/>
    <property type="match status" value="1"/>
</dbReference>
<dbReference type="Gene3D" id="3.40.50.2300">
    <property type="match status" value="1"/>
</dbReference>
<evidence type="ECO:0000256" key="1">
    <source>
        <dbReference type="ARBA" id="ARBA00018672"/>
    </source>
</evidence>